<accession>A0ABV8HQE0</accession>
<evidence type="ECO:0000313" key="1">
    <source>
        <dbReference type="EMBL" id="MFC4033388.1"/>
    </source>
</evidence>
<evidence type="ECO:0008006" key="3">
    <source>
        <dbReference type="Google" id="ProtNLM"/>
    </source>
</evidence>
<proteinExistence type="predicted"/>
<keyword evidence="2" id="KW-1185">Reference proteome</keyword>
<evidence type="ECO:0000313" key="2">
    <source>
        <dbReference type="Proteomes" id="UP001595765"/>
    </source>
</evidence>
<organism evidence="1 2">
    <name type="scientific">Streptomyces polygonati</name>
    <dbReference type="NCBI Taxonomy" id="1617087"/>
    <lineage>
        <taxon>Bacteria</taxon>
        <taxon>Bacillati</taxon>
        <taxon>Actinomycetota</taxon>
        <taxon>Actinomycetes</taxon>
        <taxon>Kitasatosporales</taxon>
        <taxon>Streptomycetaceae</taxon>
        <taxon>Streptomyces</taxon>
    </lineage>
</organism>
<reference evidence="2" key="1">
    <citation type="journal article" date="2019" name="Int. J. Syst. Evol. Microbiol.">
        <title>The Global Catalogue of Microorganisms (GCM) 10K type strain sequencing project: providing services to taxonomists for standard genome sequencing and annotation.</title>
        <authorList>
            <consortium name="The Broad Institute Genomics Platform"/>
            <consortium name="The Broad Institute Genome Sequencing Center for Infectious Disease"/>
            <person name="Wu L."/>
            <person name="Ma J."/>
        </authorList>
    </citation>
    <scope>NUCLEOTIDE SEQUENCE [LARGE SCALE GENOMIC DNA]</scope>
    <source>
        <strain evidence="2">CGMCC 4.7237</strain>
    </source>
</reference>
<name>A0ABV8HQE0_9ACTN</name>
<protein>
    <recommendedName>
        <fullName evidence="3">ATP-binding protein</fullName>
    </recommendedName>
</protein>
<dbReference type="RefSeq" id="WP_386430480.1">
    <property type="nucleotide sequence ID" value="NZ_JBHSBB010000012.1"/>
</dbReference>
<gene>
    <name evidence="1" type="ORF">ACFO3J_18105</name>
</gene>
<comment type="caution">
    <text evidence="1">The sequence shown here is derived from an EMBL/GenBank/DDBJ whole genome shotgun (WGS) entry which is preliminary data.</text>
</comment>
<dbReference type="EMBL" id="JBHSBB010000012">
    <property type="protein sequence ID" value="MFC4033388.1"/>
    <property type="molecule type" value="Genomic_DNA"/>
</dbReference>
<sequence>MEVKVSFDALNVEGLVSELGSMVNRLVPGAFGDVARDGQKSQEPLPIPMLREIAERSFRAEWRRGDRVHALELTLRRAIGRLEGQFASNSTWRPSRRITNEEVALRYFNFAGSTDLGRVDSIDFDDAAFDGLGGDRYVKVFHALKNAIGFDISDARLRAYLKDLRRRLALILLDPDFPFTAGSESVRAGGASVAPSVSEDGYGAEVRELLAISAVYVRDIRVDSMLHVVRTLEPDLLEQLRNPSHPWPRVVVGEAGSGKSTLLWSLAPPEPGRRAGHRAAAAARHVVTAGPE</sequence>
<dbReference type="Proteomes" id="UP001595765">
    <property type="component" value="Unassembled WGS sequence"/>
</dbReference>